<dbReference type="Proteomes" id="UP000058446">
    <property type="component" value="Chromosome"/>
</dbReference>
<dbReference type="InterPro" id="IPR052935">
    <property type="entry name" value="Mg2+_PAP"/>
</dbReference>
<dbReference type="PANTHER" id="PTHR28208">
    <property type="entry name" value="PHOSPHATIDATE PHOSPHATASE APP1"/>
    <property type="match status" value="1"/>
</dbReference>
<reference evidence="2 3" key="1">
    <citation type="submission" date="2013-10" db="EMBL/GenBank/DDBJ databases">
        <title>Complete genome sequence of Corynebacterium lactis DSM 45799(T), isolated from raw cow milk.</title>
        <authorList>
            <person name="Ruckert C."/>
            <person name="Albersmeier A."/>
            <person name="Lipski A."/>
            <person name="Kalinowski J."/>
        </authorList>
    </citation>
    <scope>NUCLEOTIDE SEQUENCE [LARGE SCALE GENOMIC DNA]</scope>
    <source>
        <strain evidence="2 3">RW2-5</strain>
    </source>
</reference>
<dbReference type="InterPro" id="IPR019236">
    <property type="entry name" value="APP1_cat"/>
</dbReference>
<keyword evidence="3" id="KW-1185">Reference proteome</keyword>
<protein>
    <submittedName>
        <fullName evidence="2">ABC transporter ATPase</fullName>
    </submittedName>
</protein>
<accession>A0A0K2GX98</accession>
<dbReference type="OrthoDB" id="9789875at2"/>
<dbReference type="STRING" id="1408189.CLAC_00140"/>
<proteinExistence type="predicted"/>
<dbReference type="RefSeq" id="WP_053411192.1">
    <property type="nucleotide sequence ID" value="NZ_CP006841.1"/>
</dbReference>
<dbReference type="PANTHER" id="PTHR28208:SF3">
    <property type="entry name" value="PHOSPHATIDATE PHOSPHATASE APP1"/>
    <property type="match status" value="1"/>
</dbReference>
<dbReference type="PATRIC" id="fig|1408189.4.peg.29"/>
<organism evidence="2 3">
    <name type="scientific">Corynebacterium lactis RW2-5</name>
    <dbReference type="NCBI Taxonomy" id="1408189"/>
    <lineage>
        <taxon>Bacteria</taxon>
        <taxon>Bacillati</taxon>
        <taxon>Actinomycetota</taxon>
        <taxon>Actinomycetes</taxon>
        <taxon>Mycobacteriales</taxon>
        <taxon>Corynebacteriaceae</taxon>
        <taxon>Corynebacterium</taxon>
    </lineage>
</organism>
<gene>
    <name evidence="2" type="ORF">CLAC_00140</name>
</gene>
<dbReference type="EMBL" id="CP006841">
    <property type="protein sequence ID" value="ALA66405.1"/>
    <property type="molecule type" value="Genomic_DNA"/>
</dbReference>
<feature type="domain" description="Phosphatidate phosphatase APP1 catalytic" evidence="1">
    <location>
        <begin position="141"/>
        <end position="299"/>
    </location>
</feature>
<dbReference type="Pfam" id="PF09949">
    <property type="entry name" value="APP1_cat"/>
    <property type="match status" value="1"/>
</dbReference>
<dbReference type="GO" id="GO:0008195">
    <property type="term" value="F:phosphatidate phosphatase activity"/>
    <property type="evidence" value="ECO:0007669"/>
    <property type="project" value="InterPro"/>
</dbReference>
<evidence type="ECO:0000313" key="2">
    <source>
        <dbReference type="EMBL" id="ALA66405.1"/>
    </source>
</evidence>
<sequence length="342" mass="38062">MSLADVVRKAESKINAFNTHRSKKSGWVPSVIGYTGYGNEEQVRVFARVLMRAPHREPRTAAARGFRQFFTIQVGGFPVRVTAGDKTIEAVTDDNGYLEVLVEGHGLTPGWHEVTIAPADSPTEEQSASAEVLIIDPSAKVGIVSDIDDTVIVTMLPRALIAAYNSWFVRTDSRKAVPGFSDFYAELRRRHTPNRHTLTQTPVFYLSTGAWNTFGTLRRFLQANALPKGPLLLTDWGPTPTGLFRSGQEHKRVQLRNLFIDFPDIRWVLVGDDGQHDPLIYGQIAAEHPDRVAGIAIRNLTPSEHILSHGTTFPIDRLERTHVPLIEGADGYELLKQIDKLP</sequence>
<dbReference type="AlphaFoldDB" id="A0A0K2GX98"/>
<dbReference type="KEGG" id="clw:CLAC_00140"/>
<evidence type="ECO:0000259" key="1">
    <source>
        <dbReference type="Pfam" id="PF09949"/>
    </source>
</evidence>
<name>A0A0K2GX98_9CORY</name>
<evidence type="ECO:0000313" key="3">
    <source>
        <dbReference type="Proteomes" id="UP000058446"/>
    </source>
</evidence>